<dbReference type="InterPro" id="IPR015391">
    <property type="entry name" value="SurA_N"/>
</dbReference>
<dbReference type="GO" id="GO:0003755">
    <property type="term" value="F:peptidyl-prolyl cis-trans isomerase activity"/>
    <property type="evidence" value="ECO:0007669"/>
    <property type="project" value="UniProtKB-UniRule"/>
</dbReference>
<evidence type="ECO:0000256" key="1">
    <source>
        <dbReference type="ARBA" id="ARBA00022729"/>
    </source>
</evidence>
<reference evidence="10 11" key="1">
    <citation type="submission" date="2019-03" db="EMBL/GenBank/DDBJ databases">
        <title>Sapientia aquatica gen. nov., sp. nov., isolated from a crater lake.</title>
        <authorList>
            <person name="Felfoldi T."/>
            <person name="Szabo A."/>
            <person name="Toth E."/>
            <person name="Schumann P."/>
            <person name="Keki Z."/>
            <person name="Marialigeti K."/>
            <person name="Mathe I."/>
        </authorList>
    </citation>
    <scope>NUCLEOTIDE SEQUENCE [LARGE SCALE GENOMIC DNA]</scope>
    <source>
        <strain evidence="10 11">SA-152</strain>
    </source>
</reference>
<dbReference type="GO" id="GO:0006457">
    <property type="term" value="P:protein folding"/>
    <property type="evidence" value="ECO:0007669"/>
    <property type="project" value="UniProtKB-UniRule"/>
</dbReference>
<keyword evidence="3 7" id="KW-0574">Periplasm</keyword>
<name>A0A4R5W0C9_9BURK</name>
<keyword evidence="1 7" id="KW-0732">Signal</keyword>
<dbReference type="Proteomes" id="UP000294829">
    <property type="component" value="Unassembled WGS sequence"/>
</dbReference>
<evidence type="ECO:0000256" key="5">
    <source>
        <dbReference type="ARBA" id="ARBA00023186"/>
    </source>
</evidence>
<dbReference type="GO" id="GO:0050821">
    <property type="term" value="P:protein stabilization"/>
    <property type="evidence" value="ECO:0007669"/>
    <property type="project" value="InterPro"/>
</dbReference>
<keyword evidence="6 7" id="KW-0413">Isomerase</keyword>
<protein>
    <recommendedName>
        <fullName evidence="7">Chaperone SurA</fullName>
    </recommendedName>
    <alternativeName>
        <fullName evidence="7">Peptidyl-prolyl cis-trans isomerase SurA</fullName>
        <shortName evidence="7">PPIase SurA</shortName>
        <ecNumber evidence="7">5.2.1.8</ecNumber>
    </alternativeName>
    <alternativeName>
        <fullName evidence="7">Rotamase SurA</fullName>
    </alternativeName>
</protein>
<feature type="region of interest" description="Disordered" evidence="8">
    <location>
        <begin position="404"/>
        <end position="431"/>
    </location>
</feature>
<dbReference type="Pfam" id="PF00639">
    <property type="entry name" value="Rotamase"/>
    <property type="match status" value="2"/>
</dbReference>
<evidence type="ECO:0000313" key="11">
    <source>
        <dbReference type="Proteomes" id="UP000294829"/>
    </source>
</evidence>
<evidence type="ECO:0000256" key="8">
    <source>
        <dbReference type="SAM" id="MobiDB-lite"/>
    </source>
</evidence>
<dbReference type="Pfam" id="PF09312">
    <property type="entry name" value="SurA_N"/>
    <property type="match status" value="1"/>
</dbReference>
<comment type="subcellular location">
    <subcellularLocation>
        <location evidence="7">Periplasm</location>
    </subcellularLocation>
    <text evidence="7">Is capable of associating with the outer membrane.</text>
</comment>
<evidence type="ECO:0000256" key="7">
    <source>
        <dbReference type="HAMAP-Rule" id="MF_01183"/>
    </source>
</evidence>
<dbReference type="PANTHER" id="PTHR47637">
    <property type="entry name" value="CHAPERONE SURA"/>
    <property type="match status" value="1"/>
</dbReference>
<dbReference type="Gene3D" id="3.10.50.40">
    <property type="match status" value="2"/>
</dbReference>
<dbReference type="InterPro" id="IPR046357">
    <property type="entry name" value="PPIase_dom_sf"/>
</dbReference>
<evidence type="ECO:0000256" key="6">
    <source>
        <dbReference type="ARBA" id="ARBA00023235"/>
    </source>
</evidence>
<dbReference type="RefSeq" id="WP_133329040.1">
    <property type="nucleotide sequence ID" value="NZ_SMYL01000006.1"/>
</dbReference>
<dbReference type="InterPro" id="IPR027304">
    <property type="entry name" value="Trigger_fact/SurA_dom_sf"/>
</dbReference>
<dbReference type="EC" id="5.2.1.8" evidence="7"/>
<evidence type="ECO:0000259" key="9">
    <source>
        <dbReference type="PROSITE" id="PS50198"/>
    </source>
</evidence>
<dbReference type="GO" id="GO:0030288">
    <property type="term" value="C:outer membrane-bounded periplasmic space"/>
    <property type="evidence" value="ECO:0007669"/>
    <property type="project" value="InterPro"/>
</dbReference>
<dbReference type="PANTHER" id="PTHR47637:SF1">
    <property type="entry name" value="CHAPERONE SURA"/>
    <property type="match status" value="1"/>
</dbReference>
<keyword evidence="2 7" id="KW-0677">Repeat</keyword>
<evidence type="ECO:0000313" key="10">
    <source>
        <dbReference type="EMBL" id="TDK65257.1"/>
    </source>
</evidence>
<dbReference type="SUPFAM" id="SSF109998">
    <property type="entry name" value="Triger factor/SurA peptide-binding domain-like"/>
    <property type="match status" value="1"/>
</dbReference>
<evidence type="ECO:0000256" key="4">
    <source>
        <dbReference type="ARBA" id="ARBA00023110"/>
    </source>
</evidence>
<dbReference type="GO" id="GO:0051082">
    <property type="term" value="F:unfolded protein binding"/>
    <property type="evidence" value="ECO:0007669"/>
    <property type="project" value="UniProtKB-UniRule"/>
</dbReference>
<proteinExistence type="inferred from homology"/>
<comment type="catalytic activity">
    <reaction evidence="7">
        <text>[protein]-peptidylproline (omega=180) = [protein]-peptidylproline (omega=0)</text>
        <dbReference type="Rhea" id="RHEA:16237"/>
        <dbReference type="Rhea" id="RHEA-COMP:10747"/>
        <dbReference type="Rhea" id="RHEA-COMP:10748"/>
        <dbReference type="ChEBI" id="CHEBI:83833"/>
        <dbReference type="ChEBI" id="CHEBI:83834"/>
        <dbReference type="EC" id="5.2.1.8"/>
    </reaction>
</comment>
<sequence length="453" mass="50875" precursor="true">MKRTFRSLSIATISTICALCALTQVSAFAQDKMSANVTTPTEQLPSVAVNGIAVVVNDEVITKRELEDRMRMVEQRLKAQKVALPSHSELQKQVIERMIIEKAQTQLAHDNGMRVDDVMLDRAMLRMAEQNKMTLQVFRNQVEKEGTSYAQFREGVRDDILLQRVREREVDSKVQVSESEVDNFLAAQKSDAQKNQEVEISHILIRIPENVSPEALTKLRAKAENVLQQVKSGGDFSKLAATYSDSPEGLKGGSLGWRAQDRYPQIFIDAFANLKEGQTTGLIKSSNGFHILKLTGRRTVDPDATGISQAHIRHILLKITPTLSKEQATHKLIELKERLQNNGAKFEDLAQSFSNDSSASKGGDLGWIYPGDIAEFDPVIAALKEGEVSDPVESPAGMHLIQLLERKSDEASKERQRQLARQTIRERKMDEANADWVRQLRDRAYVEIRTDDK</sequence>
<comment type="caution">
    <text evidence="10">The sequence shown here is derived from an EMBL/GenBank/DDBJ whole genome shotgun (WGS) entry which is preliminary data.</text>
</comment>
<keyword evidence="4 7" id="KW-0697">Rotamase</keyword>
<evidence type="ECO:0000256" key="3">
    <source>
        <dbReference type="ARBA" id="ARBA00022764"/>
    </source>
</evidence>
<feature type="domain" description="PpiC" evidence="9">
    <location>
        <begin position="307"/>
        <end position="405"/>
    </location>
</feature>
<keyword evidence="11" id="KW-1185">Reference proteome</keyword>
<feature type="signal peptide" evidence="7">
    <location>
        <begin position="1"/>
        <end position="29"/>
    </location>
</feature>
<dbReference type="EMBL" id="SMYL01000006">
    <property type="protein sequence ID" value="TDK65257.1"/>
    <property type="molecule type" value="Genomic_DNA"/>
</dbReference>
<dbReference type="PROSITE" id="PS01096">
    <property type="entry name" value="PPIC_PPIASE_1"/>
    <property type="match status" value="1"/>
</dbReference>
<keyword evidence="5 7" id="KW-0143">Chaperone</keyword>
<organism evidence="10 11">
    <name type="scientific">Sapientia aquatica</name>
    <dbReference type="NCBI Taxonomy" id="1549640"/>
    <lineage>
        <taxon>Bacteria</taxon>
        <taxon>Pseudomonadati</taxon>
        <taxon>Pseudomonadota</taxon>
        <taxon>Betaproteobacteria</taxon>
        <taxon>Burkholderiales</taxon>
        <taxon>Oxalobacteraceae</taxon>
        <taxon>Sapientia</taxon>
    </lineage>
</organism>
<dbReference type="GO" id="GO:0043165">
    <property type="term" value="P:Gram-negative-bacterium-type cell outer membrane assembly"/>
    <property type="evidence" value="ECO:0007669"/>
    <property type="project" value="InterPro"/>
</dbReference>
<dbReference type="AlphaFoldDB" id="A0A4R5W0C9"/>
<dbReference type="InterPro" id="IPR023034">
    <property type="entry name" value="PPIase_SurA"/>
</dbReference>
<dbReference type="GO" id="GO:0042277">
    <property type="term" value="F:peptide binding"/>
    <property type="evidence" value="ECO:0007669"/>
    <property type="project" value="InterPro"/>
</dbReference>
<dbReference type="HAMAP" id="MF_01183">
    <property type="entry name" value="Chaperone_SurA"/>
    <property type="match status" value="1"/>
</dbReference>
<dbReference type="InterPro" id="IPR023058">
    <property type="entry name" value="PPIase_PpiC_CS"/>
</dbReference>
<dbReference type="Gene3D" id="1.10.4030.10">
    <property type="entry name" value="Porin chaperone SurA, peptide-binding domain"/>
    <property type="match status" value="1"/>
</dbReference>
<dbReference type="OrthoDB" id="14196at2"/>
<dbReference type="InterPro" id="IPR000297">
    <property type="entry name" value="PPIase_PpiC"/>
</dbReference>
<feature type="chain" id="PRO_5021054140" description="Chaperone SurA" evidence="7">
    <location>
        <begin position="30"/>
        <end position="453"/>
    </location>
</feature>
<dbReference type="InterPro" id="IPR050280">
    <property type="entry name" value="OMP_Chaperone_SurA"/>
</dbReference>
<gene>
    <name evidence="7" type="primary">surA</name>
    <name evidence="10" type="ORF">E2I14_12595</name>
</gene>
<evidence type="ECO:0000256" key="2">
    <source>
        <dbReference type="ARBA" id="ARBA00022737"/>
    </source>
</evidence>
<comment type="domain">
    <text evidence="7">The PPIase activity resides only in the second parvulin domain. The N-terminal region and the C-terminal tail are necessary and sufficient for the chaperone activity of SurA. The PPIase activity is dispensable for SurA to function as a chaperone. The N-terminal region and the C-terminal tail are also required for porin recognition.</text>
</comment>
<feature type="domain" description="PpiC" evidence="9">
    <location>
        <begin position="195"/>
        <end position="296"/>
    </location>
</feature>
<dbReference type="SUPFAM" id="SSF54534">
    <property type="entry name" value="FKBP-like"/>
    <property type="match status" value="2"/>
</dbReference>
<comment type="function">
    <text evidence="7">Chaperone involved in the correct folding and assembly of outer membrane proteins. Recognizes specific patterns of aromatic residues and the orientation of their side chains, which are found more frequently in integral outer membrane proteins. May act in both early periplasmic and late outer membrane-associated steps of protein maturation.</text>
</comment>
<accession>A0A4R5W0C9</accession>
<dbReference type="PROSITE" id="PS50198">
    <property type="entry name" value="PPIC_PPIASE_2"/>
    <property type="match status" value="2"/>
</dbReference>